<keyword evidence="1" id="KW-0175">Coiled coil</keyword>
<gene>
    <name evidence="3" type="ORF">OSB1V03_LOCUS815</name>
</gene>
<keyword evidence="4" id="KW-1185">Reference proteome</keyword>
<protein>
    <submittedName>
        <fullName evidence="3">Uncharacterized protein</fullName>
    </submittedName>
</protein>
<dbReference type="EMBL" id="CAJPIZ010000202">
    <property type="protein sequence ID" value="CAG2100755.1"/>
    <property type="molecule type" value="Genomic_DNA"/>
</dbReference>
<dbReference type="OrthoDB" id="10581192at2759"/>
<dbReference type="Proteomes" id="UP000759131">
    <property type="component" value="Unassembled WGS sequence"/>
</dbReference>
<organism evidence="3">
    <name type="scientific">Medioppia subpectinata</name>
    <dbReference type="NCBI Taxonomy" id="1979941"/>
    <lineage>
        <taxon>Eukaryota</taxon>
        <taxon>Metazoa</taxon>
        <taxon>Ecdysozoa</taxon>
        <taxon>Arthropoda</taxon>
        <taxon>Chelicerata</taxon>
        <taxon>Arachnida</taxon>
        <taxon>Acari</taxon>
        <taxon>Acariformes</taxon>
        <taxon>Sarcoptiformes</taxon>
        <taxon>Oribatida</taxon>
        <taxon>Brachypylina</taxon>
        <taxon>Oppioidea</taxon>
        <taxon>Oppiidae</taxon>
        <taxon>Medioppia</taxon>
    </lineage>
</organism>
<evidence type="ECO:0000313" key="4">
    <source>
        <dbReference type="Proteomes" id="UP000759131"/>
    </source>
</evidence>
<reference evidence="3" key="1">
    <citation type="submission" date="2020-11" db="EMBL/GenBank/DDBJ databases">
        <authorList>
            <person name="Tran Van P."/>
        </authorList>
    </citation>
    <scope>NUCLEOTIDE SEQUENCE</scope>
</reference>
<evidence type="ECO:0000256" key="1">
    <source>
        <dbReference type="SAM" id="Coils"/>
    </source>
</evidence>
<proteinExistence type="predicted"/>
<dbReference type="EMBL" id="OC854777">
    <property type="protein sequence ID" value="CAD7620325.1"/>
    <property type="molecule type" value="Genomic_DNA"/>
</dbReference>
<name>A0A7R9KC74_9ACAR</name>
<feature type="region of interest" description="Disordered" evidence="2">
    <location>
        <begin position="288"/>
        <end position="309"/>
    </location>
</feature>
<dbReference type="AlphaFoldDB" id="A0A7R9KC74"/>
<evidence type="ECO:0000256" key="2">
    <source>
        <dbReference type="SAM" id="MobiDB-lite"/>
    </source>
</evidence>
<feature type="coiled-coil region" evidence="1">
    <location>
        <begin position="166"/>
        <end position="200"/>
    </location>
</feature>
<sequence length="338" mass="37837">MNSGNGYAMPPPSTSTAAKRVAADLTQQIHDNHKRPKRDMNDNIVADNHLINTNFGFDRNLTLVTNSLNNLTTNGHQLDDHFGDGLSDDELNDVLSQVAEHHQPVHQIHQIRFHSTTAAANGRNPSQLSTQFIRMADQVMSTDETQNNGSSGQTNGHNNGGGIASAEANEGRIKILESRNQKLSEELANYKSQVIQTKRQVVDVRTEYKQQIGDINRKHESEMLFTKSELQLCQQMNEKLQTFIDSKSFADGNKVEFVSNFLKNRNHSQTFSQLKMQEFYGPLPTQPLSTQQMSGSAIGSTPDRNVFKTPNSIRMSQSYLSSTPTEIPATQSPYHFYL</sequence>
<feature type="region of interest" description="Disordered" evidence="2">
    <location>
        <begin position="141"/>
        <end position="165"/>
    </location>
</feature>
<accession>A0A7R9KC74</accession>
<evidence type="ECO:0000313" key="3">
    <source>
        <dbReference type="EMBL" id="CAD7620325.1"/>
    </source>
</evidence>
<feature type="compositionally biased region" description="Polar residues" evidence="2">
    <location>
        <begin position="141"/>
        <end position="157"/>
    </location>
</feature>